<name>A0A1S7SDL9_AGRTU</name>
<gene>
    <name evidence="1" type="ORF">AGR4C_pb20084</name>
</gene>
<accession>A0A1S7SDL9</accession>
<reference evidence="1 2" key="1">
    <citation type="submission" date="2016-01" db="EMBL/GenBank/DDBJ databases">
        <authorList>
            <person name="Oliw E.H."/>
        </authorList>
    </citation>
    <scope>NUCLEOTIDE SEQUENCE [LARGE SCALE GENOMIC DNA]</scope>
    <source>
        <strain evidence="1 2">Kerr 14</strain>
    </source>
</reference>
<dbReference type="AlphaFoldDB" id="A0A1S7SDL9"/>
<evidence type="ECO:0000313" key="2">
    <source>
        <dbReference type="Proteomes" id="UP000191897"/>
    </source>
</evidence>
<dbReference type="EMBL" id="FBWC01000041">
    <property type="protein sequence ID" value="CUX67239.1"/>
    <property type="molecule type" value="Genomic_DNA"/>
</dbReference>
<sequence>MSDRYPQTSDGRYFVVRGRLWRKSDPALDEATRNRLVKDLMFTRRAIRDAKGDPDAMAKARHLVDDAKVALGERGAPWWEDGAPDYNRHMAKNTPYAEWFANLGK</sequence>
<organism evidence="1 2">
    <name type="scientific">Agrobacterium tumefaciens str. Kerr 14</name>
    <dbReference type="NCBI Taxonomy" id="1183424"/>
    <lineage>
        <taxon>Bacteria</taxon>
        <taxon>Pseudomonadati</taxon>
        <taxon>Pseudomonadota</taxon>
        <taxon>Alphaproteobacteria</taxon>
        <taxon>Hyphomicrobiales</taxon>
        <taxon>Rhizobiaceae</taxon>
        <taxon>Rhizobium/Agrobacterium group</taxon>
        <taxon>Agrobacterium</taxon>
        <taxon>Agrobacterium tumefaciens complex</taxon>
    </lineage>
</organism>
<evidence type="ECO:0000313" key="1">
    <source>
        <dbReference type="EMBL" id="CUX67239.1"/>
    </source>
</evidence>
<dbReference type="Proteomes" id="UP000191897">
    <property type="component" value="Unassembled WGS sequence"/>
</dbReference>
<proteinExistence type="predicted"/>
<protein>
    <submittedName>
        <fullName evidence="1">Uncharacterized protein</fullName>
    </submittedName>
</protein>